<dbReference type="InterPro" id="IPR036955">
    <property type="entry name" value="AP2/ERF_dom_sf"/>
</dbReference>
<organism evidence="8">
    <name type="scientific">Tetraselmis sp. GSL018</name>
    <dbReference type="NCBI Taxonomy" id="582737"/>
    <lineage>
        <taxon>Eukaryota</taxon>
        <taxon>Viridiplantae</taxon>
        <taxon>Chlorophyta</taxon>
        <taxon>core chlorophytes</taxon>
        <taxon>Chlorodendrophyceae</taxon>
        <taxon>Chlorodendrales</taxon>
        <taxon>Chlorodendraceae</taxon>
        <taxon>Tetraselmis</taxon>
    </lineage>
</organism>
<feature type="region of interest" description="Disordered" evidence="6">
    <location>
        <begin position="280"/>
        <end position="299"/>
    </location>
</feature>
<dbReference type="InterPro" id="IPR001471">
    <property type="entry name" value="AP2/ERF_dom"/>
</dbReference>
<evidence type="ECO:0000256" key="2">
    <source>
        <dbReference type="ARBA" id="ARBA00023015"/>
    </source>
</evidence>
<comment type="subcellular location">
    <subcellularLocation>
        <location evidence="1">Nucleus</location>
    </subcellularLocation>
</comment>
<dbReference type="GO" id="GO:0003700">
    <property type="term" value="F:DNA-binding transcription factor activity"/>
    <property type="evidence" value="ECO:0007669"/>
    <property type="project" value="InterPro"/>
</dbReference>
<feature type="region of interest" description="Disordered" evidence="6">
    <location>
        <begin position="915"/>
        <end position="951"/>
    </location>
</feature>
<feature type="compositionally biased region" description="Acidic residues" evidence="6">
    <location>
        <begin position="1021"/>
        <end position="1043"/>
    </location>
</feature>
<feature type="domain" description="AP2/ERF" evidence="7">
    <location>
        <begin position="940"/>
        <end position="996"/>
    </location>
</feature>
<gene>
    <name evidence="8" type="ORF">TSPGSL018_11762</name>
</gene>
<protein>
    <submittedName>
        <fullName evidence="8">Pathogenesis-related genes transcriptional activator</fullName>
    </submittedName>
</protein>
<feature type="domain" description="AP2/ERF" evidence="7">
    <location>
        <begin position="850"/>
        <end position="907"/>
    </location>
</feature>
<evidence type="ECO:0000256" key="3">
    <source>
        <dbReference type="ARBA" id="ARBA00023125"/>
    </source>
</evidence>
<name>A0A061R8X0_9CHLO</name>
<feature type="region of interest" description="Disordered" evidence="6">
    <location>
        <begin position="365"/>
        <end position="429"/>
    </location>
</feature>
<feature type="compositionally biased region" description="Low complexity" evidence="6">
    <location>
        <begin position="280"/>
        <end position="294"/>
    </location>
</feature>
<keyword evidence="3" id="KW-0238">DNA-binding</keyword>
<feature type="compositionally biased region" description="Basic residues" evidence="6">
    <location>
        <begin position="939"/>
        <end position="951"/>
    </location>
</feature>
<keyword evidence="5" id="KW-0539">Nucleus</keyword>
<accession>A0A061R8X0</accession>
<feature type="compositionally biased region" description="Basic and acidic residues" evidence="6">
    <location>
        <begin position="1410"/>
        <end position="1422"/>
    </location>
</feature>
<dbReference type="GO" id="GO:0005634">
    <property type="term" value="C:nucleus"/>
    <property type="evidence" value="ECO:0007669"/>
    <property type="project" value="UniProtKB-SubCell"/>
</dbReference>
<keyword evidence="2" id="KW-0805">Transcription regulation</keyword>
<evidence type="ECO:0000313" key="8">
    <source>
        <dbReference type="EMBL" id="JAC67189.1"/>
    </source>
</evidence>
<feature type="region of interest" description="Disordered" evidence="6">
    <location>
        <begin position="1384"/>
        <end position="1433"/>
    </location>
</feature>
<feature type="compositionally biased region" description="Polar residues" evidence="6">
    <location>
        <begin position="635"/>
        <end position="654"/>
    </location>
</feature>
<evidence type="ECO:0000256" key="4">
    <source>
        <dbReference type="ARBA" id="ARBA00023163"/>
    </source>
</evidence>
<evidence type="ECO:0000259" key="7">
    <source>
        <dbReference type="PROSITE" id="PS51032"/>
    </source>
</evidence>
<feature type="domain" description="AP2/ERF" evidence="7">
    <location>
        <begin position="1263"/>
        <end position="1319"/>
    </location>
</feature>
<dbReference type="SMART" id="SM00380">
    <property type="entry name" value="AP2"/>
    <property type="match status" value="3"/>
</dbReference>
<dbReference type="Gene3D" id="3.30.730.10">
    <property type="entry name" value="AP2/ERF domain"/>
    <property type="match status" value="4"/>
</dbReference>
<feature type="region of interest" description="Disordered" evidence="6">
    <location>
        <begin position="98"/>
        <end position="122"/>
    </location>
</feature>
<evidence type="ECO:0000256" key="5">
    <source>
        <dbReference type="ARBA" id="ARBA00023242"/>
    </source>
</evidence>
<reference evidence="8" key="1">
    <citation type="submission" date="2014-05" db="EMBL/GenBank/DDBJ databases">
        <title>The transcriptome of the halophilic microalga Tetraselmis sp. GSL018 isolated from the Great Salt Lake, Utah.</title>
        <authorList>
            <person name="Jinkerson R.E."/>
            <person name="D'Adamo S."/>
            <person name="Posewitz M.C."/>
        </authorList>
    </citation>
    <scope>NUCLEOTIDE SEQUENCE</scope>
    <source>
        <strain evidence="8">GSL018</strain>
    </source>
</reference>
<dbReference type="CDD" id="cd00018">
    <property type="entry name" value="AP2"/>
    <property type="match status" value="1"/>
</dbReference>
<feature type="region of interest" description="Disordered" evidence="6">
    <location>
        <begin position="1129"/>
        <end position="1152"/>
    </location>
</feature>
<feature type="compositionally biased region" description="Polar residues" evidence="6">
    <location>
        <begin position="613"/>
        <end position="623"/>
    </location>
</feature>
<dbReference type="SUPFAM" id="SSF54171">
    <property type="entry name" value="DNA-binding domain"/>
    <property type="match status" value="4"/>
</dbReference>
<dbReference type="PANTHER" id="PTHR32467">
    <property type="entry name" value="AP2-LIKE ETHYLENE-RESPONSIVE TRANSCRIPTION FACTOR"/>
    <property type="match status" value="1"/>
</dbReference>
<evidence type="ECO:0000256" key="6">
    <source>
        <dbReference type="SAM" id="MobiDB-lite"/>
    </source>
</evidence>
<sequence length="1433" mass="151587">MADIEQHQQYPEQSCGFSSLVNAYDTSKEGMAISNSCAMGGSCFHSPSPGNHVTCDGQAQPNHNPPSSAADLQFTDHRLGSSSGAQGSGMHGVCLQQPQQNEQSHGDAGALHASQPMPAGSEPHGLISAFDYRTGSTFSDMCDVLTGPSDIYPGANPENLPDLQETVTASQAQAPAPSNSALQSLQETSHGMALQQVPGGQIASLDGFGVSDQQSLKSSGIAIAMANNWYHQQDLGPSSMSQQMQIPNGNQGLQAPQLQMLQQQQQQQLAGMTQAQAETQQNAAMQQQQQQQQQRHSANQGMLLSHEDVICVSHSLAQFNNSQHQHMGAMLSSNGQSQQCVSADQQNIHSAFLRPLARKEESFGSMPHVQQSMHGEGDKSVDLSSSGPPGPSPQGGAGPNPPGSHGSQDQPSHLQQQTAPSNREGVTHDGGMQLQQANQALTAPSASQGINLQGQPAADTHQHLLHGQPALLQQLLPQNPNQMQQAVQLQQHAQAQAAAAIAQMQSPQLPGGSSLMLPQGSATSQGLQAAMAMQAMQQQQQQQQQAQISSYLHSQQFTSQAAVAQQAGLTAHGMMANPSIPPCGMMQEVKSSDPGLIGPPPPVHANMHMPHVSSHNSIPQRSALSHGGSGGSLSQNAMGQHPSCSSFSQQAPPSIHQHVQNPMHILGGSQPGIPQQIQSSAPDAGMPLAANVSQMSHLQMQQQQQQQQGISHPHVMQQPNHMKPGTIAGMGQPGSDIPKGIPAHHGPSLSVQQAMIINAAAAAAAGQQMPQNVLALAQQQGILPSGMFNQGSSLPNQAVPVIVSDQMNSLGNVQLPSMPLMAQQIMKSSLMQHTPSAMTEQSGDSAHASKFRGVQWDHTNMAWHAVFVDGSSTKSLGHFTSDEEAALAWDREVVARHGKSAMNLNFPSKVLEHPVPAEEQPAVASSRPTSPRPEPYRSSKYRGVSRGRGKKKWRAMIQHQKKQIHVGYYDTGWEAARAYDREAVKLLGEDAVTNFPIEDYHPILTDKGRQGLPGEPMPDFVEMEDDNEADGDEDDGMDEDDEQSSNPGNRSGNDGANGPDSAGGGFQSDRLQQLEYPDSLNGVSSAVQPPPGTEMVLANPGQGLPCQSEPVASNTSLGTPAQQLALQQPALPSGHPPGRMVPEPPPESAPQAESLQGMLTGLGRSELWGVKMEGNSWRAQITIDLGLYSTAAEAARAHDRAAMWTLGVTAKTNLAKGRELLSMAEGGTLGEKRIMEPSTDAGTANVGAKALAEPLAKRPRTSQYRGVQSRDGGITWQALVRVQGNLKEFGDFSSEEDAARCYDRCSALLYGLQAHTNFPLMDALCGCPEAPALVPAVLGTSYAQRVPAVSRQKMENAAIGCLEEGGHQDIPLLASAPAIPETMVEQQEAAGNPPGTAAEACQQLPASNGDLHDLNHGAARDDPDTDAIGQMVS</sequence>
<feature type="compositionally biased region" description="Polar residues" evidence="6">
    <location>
        <begin position="1044"/>
        <end position="1054"/>
    </location>
</feature>
<dbReference type="EMBL" id="GBEZ01019361">
    <property type="protein sequence ID" value="JAC67189.1"/>
    <property type="molecule type" value="Transcribed_RNA"/>
</dbReference>
<feature type="region of interest" description="Disordered" evidence="6">
    <location>
        <begin position="595"/>
        <end position="654"/>
    </location>
</feature>
<feature type="compositionally biased region" description="Low complexity" evidence="6">
    <location>
        <begin position="1129"/>
        <end position="1141"/>
    </location>
</feature>
<proteinExistence type="predicted"/>
<keyword evidence="4" id="KW-0804">Transcription</keyword>
<dbReference type="PROSITE" id="PS51032">
    <property type="entry name" value="AP2_ERF"/>
    <property type="match status" value="3"/>
</dbReference>
<feature type="compositionally biased region" description="Polar residues" evidence="6">
    <location>
        <begin position="405"/>
        <end position="421"/>
    </location>
</feature>
<feature type="region of interest" description="Disordered" evidence="6">
    <location>
        <begin position="1080"/>
        <end position="1117"/>
    </location>
</feature>
<dbReference type="GO" id="GO:0003677">
    <property type="term" value="F:DNA binding"/>
    <property type="evidence" value="ECO:0007669"/>
    <property type="project" value="UniProtKB-KW"/>
</dbReference>
<feature type="region of interest" description="Disordered" evidence="6">
    <location>
        <begin position="1003"/>
        <end position="1068"/>
    </location>
</feature>
<evidence type="ECO:0000256" key="1">
    <source>
        <dbReference type="ARBA" id="ARBA00004123"/>
    </source>
</evidence>
<dbReference type="InterPro" id="IPR016177">
    <property type="entry name" value="DNA-bd_dom_sf"/>
</dbReference>
<dbReference type="PANTHER" id="PTHR32467:SF90">
    <property type="entry name" value="AP2-LIKE ETHYLENE-RESPONSIVE TRANSCRIPTION FACTOR AIL1"/>
    <property type="match status" value="1"/>
</dbReference>